<accession>A0A438GL63</accession>
<dbReference type="Proteomes" id="UP000288805">
    <property type="component" value="Unassembled WGS sequence"/>
</dbReference>
<protein>
    <submittedName>
        <fullName evidence="1">Uncharacterized protein</fullName>
    </submittedName>
</protein>
<comment type="caution">
    <text evidence="1">The sequence shown here is derived from an EMBL/GenBank/DDBJ whole genome shotgun (WGS) entry which is preliminary data.</text>
</comment>
<gene>
    <name evidence="1" type="ORF">CK203_053096</name>
</gene>
<dbReference type="EMBL" id="QGNW01000403">
    <property type="protein sequence ID" value="RVW72945.1"/>
    <property type="molecule type" value="Genomic_DNA"/>
</dbReference>
<reference evidence="1 2" key="1">
    <citation type="journal article" date="2018" name="PLoS Genet.">
        <title>Population sequencing reveals clonal diversity and ancestral inbreeding in the grapevine cultivar Chardonnay.</title>
        <authorList>
            <person name="Roach M.J."/>
            <person name="Johnson D.L."/>
            <person name="Bohlmann J."/>
            <person name="van Vuuren H.J."/>
            <person name="Jones S.J."/>
            <person name="Pretorius I.S."/>
            <person name="Schmidt S.A."/>
            <person name="Borneman A.R."/>
        </authorList>
    </citation>
    <scope>NUCLEOTIDE SEQUENCE [LARGE SCALE GENOMIC DNA]</scope>
    <source>
        <strain evidence="2">cv. Chardonnay</strain>
        <tissue evidence="1">Leaf</tissue>
    </source>
</reference>
<evidence type="ECO:0000313" key="1">
    <source>
        <dbReference type="EMBL" id="RVW72945.1"/>
    </source>
</evidence>
<evidence type="ECO:0000313" key="2">
    <source>
        <dbReference type="Proteomes" id="UP000288805"/>
    </source>
</evidence>
<sequence length="137" mass="15731">MSERPWEGVTMDFIIGLPKSKGYGLIILIWAKLLNVAQYSYNLQRNEVTNRSLFELAMGQQLLTPYTLVMDYIRRSPTAYKFAKGWQEQVGVASSCLDKATRKMKEWVDEKRSLPYTWESQQGVLSGEVTSKIEDPS</sequence>
<organism evidence="1 2">
    <name type="scientific">Vitis vinifera</name>
    <name type="common">Grape</name>
    <dbReference type="NCBI Taxonomy" id="29760"/>
    <lineage>
        <taxon>Eukaryota</taxon>
        <taxon>Viridiplantae</taxon>
        <taxon>Streptophyta</taxon>
        <taxon>Embryophyta</taxon>
        <taxon>Tracheophyta</taxon>
        <taxon>Spermatophyta</taxon>
        <taxon>Magnoliopsida</taxon>
        <taxon>eudicotyledons</taxon>
        <taxon>Gunneridae</taxon>
        <taxon>Pentapetalae</taxon>
        <taxon>rosids</taxon>
        <taxon>Vitales</taxon>
        <taxon>Vitaceae</taxon>
        <taxon>Viteae</taxon>
        <taxon>Vitis</taxon>
    </lineage>
</organism>
<dbReference type="AlphaFoldDB" id="A0A438GL63"/>
<proteinExistence type="predicted"/>
<name>A0A438GL63_VITVI</name>